<dbReference type="CDD" id="cd00063">
    <property type="entry name" value="FN3"/>
    <property type="match status" value="1"/>
</dbReference>
<evidence type="ECO:0000259" key="1">
    <source>
        <dbReference type="PROSITE" id="PS50853"/>
    </source>
</evidence>
<dbReference type="AlphaFoldDB" id="A0A8W8KX31"/>
<dbReference type="PROSITE" id="PS50853">
    <property type="entry name" value="FN3"/>
    <property type="match status" value="1"/>
</dbReference>
<dbReference type="Gene3D" id="2.60.40.10">
    <property type="entry name" value="Immunoglobulins"/>
    <property type="match status" value="1"/>
</dbReference>
<dbReference type="Pfam" id="PF00041">
    <property type="entry name" value="fn3"/>
    <property type="match status" value="1"/>
</dbReference>
<dbReference type="SMART" id="SM00060">
    <property type="entry name" value="FN3"/>
    <property type="match status" value="1"/>
</dbReference>
<feature type="domain" description="Fibronectin type-III" evidence="1">
    <location>
        <begin position="14"/>
        <end position="112"/>
    </location>
</feature>
<reference evidence="2" key="1">
    <citation type="submission" date="2022-08" db="UniProtKB">
        <authorList>
            <consortium name="EnsemblMetazoa"/>
        </authorList>
    </citation>
    <scope>IDENTIFICATION</scope>
    <source>
        <strain evidence="2">05x7-T-G4-1.051#20</strain>
    </source>
</reference>
<dbReference type="InterPro" id="IPR013783">
    <property type="entry name" value="Ig-like_fold"/>
</dbReference>
<dbReference type="Proteomes" id="UP000005408">
    <property type="component" value="Unassembled WGS sequence"/>
</dbReference>
<dbReference type="SUPFAM" id="SSF49265">
    <property type="entry name" value="Fibronectin type III"/>
    <property type="match status" value="1"/>
</dbReference>
<protein>
    <recommendedName>
        <fullName evidence="1">Fibronectin type-III domain-containing protein</fullName>
    </recommendedName>
</protein>
<organism evidence="2 3">
    <name type="scientific">Magallana gigas</name>
    <name type="common">Pacific oyster</name>
    <name type="synonym">Crassostrea gigas</name>
    <dbReference type="NCBI Taxonomy" id="29159"/>
    <lineage>
        <taxon>Eukaryota</taxon>
        <taxon>Metazoa</taxon>
        <taxon>Spiralia</taxon>
        <taxon>Lophotrochozoa</taxon>
        <taxon>Mollusca</taxon>
        <taxon>Bivalvia</taxon>
        <taxon>Autobranchia</taxon>
        <taxon>Pteriomorphia</taxon>
        <taxon>Ostreida</taxon>
        <taxon>Ostreoidea</taxon>
        <taxon>Ostreidae</taxon>
        <taxon>Magallana</taxon>
    </lineage>
</organism>
<evidence type="ECO:0000313" key="3">
    <source>
        <dbReference type="Proteomes" id="UP000005408"/>
    </source>
</evidence>
<name>A0A8W8KX31_MAGGI</name>
<accession>A0A8W8KX31</accession>
<proteinExistence type="predicted"/>
<dbReference type="InterPro" id="IPR003961">
    <property type="entry name" value="FN3_dom"/>
</dbReference>
<keyword evidence="3" id="KW-1185">Reference proteome</keyword>
<dbReference type="InterPro" id="IPR036116">
    <property type="entry name" value="FN3_sf"/>
</dbReference>
<dbReference type="EnsemblMetazoa" id="G25643.1">
    <property type="protein sequence ID" value="G25643.1:cds"/>
    <property type="gene ID" value="G25643"/>
</dbReference>
<sequence>MYRLDIKNFRPGVPIARPEIWEEEPYQARLRWRRVFIPPYDNLDVPLTYQIEVQEPPLKNWRTLVKGLTMTEHTVTDLTPKKDYLFRIRAEDQNGDLTEPTPPIAYYRSRCEYILI</sequence>
<evidence type="ECO:0000313" key="2">
    <source>
        <dbReference type="EnsemblMetazoa" id="G25643.1:cds"/>
    </source>
</evidence>